<evidence type="ECO:0000259" key="10">
    <source>
        <dbReference type="SMART" id="SM00013"/>
    </source>
</evidence>
<dbReference type="GO" id="GO:0016020">
    <property type="term" value="C:membrane"/>
    <property type="evidence" value="ECO:0007669"/>
    <property type="project" value="UniProtKB-SubCell"/>
</dbReference>
<keyword evidence="6" id="KW-0130">Cell adhesion</keyword>
<evidence type="ECO:0000256" key="9">
    <source>
        <dbReference type="ARBA" id="ARBA00023157"/>
    </source>
</evidence>
<dbReference type="SUPFAM" id="SSF52058">
    <property type="entry name" value="L domain-like"/>
    <property type="match status" value="2"/>
</dbReference>
<dbReference type="GO" id="GO:0007155">
    <property type="term" value="P:cell adhesion"/>
    <property type="evidence" value="ECO:0007669"/>
    <property type="project" value="UniProtKB-KW"/>
</dbReference>
<comment type="subcellular location">
    <subcellularLocation>
        <location evidence="1">Membrane</location>
        <topology evidence="1">Single-pass type I membrane protein</topology>
    </subcellularLocation>
</comment>
<evidence type="ECO:0000256" key="3">
    <source>
        <dbReference type="ARBA" id="ARBA00022692"/>
    </source>
</evidence>
<gene>
    <name evidence="12" type="ORF">OTU49_006200</name>
</gene>
<organism evidence="12 13">
    <name type="scientific">Cherax quadricarinatus</name>
    <name type="common">Australian red claw crayfish</name>
    <dbReference type="NCBI Taxonomy" id="27406"/>
    <lineage>
        <taxon>Eukaryota</taxon>
        <taxon>Metazoa</taxon>
        <taxon>Ecdysozoa</taxon>
        <taxon>Arthropoda</taxon>
        <taxon>Crustacea</taxon>
        <taxon>Multicrustacea</taxon>
        <taxon>Malacostraca</taxon>
        <taxon>Eumalacostraca</taxon>
        <taxon>Eucarida</taxon>
        <taxon>Decapoda</taxon>
        <taxon>Pleocyemata</taxon>
        <taxon>Astacidea</taxon>
        <taxon>Parastacoidea</taxon>
        <taxon>Parastacidae</taxon>
        <taxon>Cherax</taxon>
    </lineage>
</organism>
<feature type="domain" description="LRRNT" evidence="10">
    <location>
        <begin position="79"/>
        <end position="111"/>
    </location>
</feature>
<dbReference type="Gene3D" id="3.80.10.10">
    <property type="entry name" value="Ribonuclease Inhibitor"/>
    <property type="match status" value="2"/>
</dbReference>
<sequence length="135" mass="15173">FESTPRLRALRVSGNKLICDCHLSWLGRMLAAAPHLAPYVRCSSPYRLKDRLVTEVLDSEFKCTGLVDSVDRGCSLAPLCPRACRCGAGIVDCRDTGQTDVPTHIPDDTIELRLEHNEIRHVPSKIFTPYRLLKR</sequence>
<evidence type="ECO:0000256" key="1">
    <source>
        <dbReference type="ARBA" id="ARBA00004479"/>
    </source>
</evidence>
<dbReference type="PANTHER" id="PTHR22650">
    <property type="entry name" value="GLYCOPROTEIN IB BETA"/>
    <property type="match status" value="1"/>
</dbReference>
<dbReference type="Proteomes" id="UP001445076">
    <property type="component" value="Unassembled WGS sequence"/>
</dbReference>
<evidence type="ECO:0000256" key="7">
    <source>
        <dbReference type="ARBA" id="ARBA00022989"/>
    </source>
</evidence>
<proteinExistence type="predicted"/>
<protein>
    <submittedName>
        <fullName evidence="12">Uncharacterized protein</fullName>
    </submittedName>
</protein>
<dbReference type="AlphaFoldDB" id="A0AAW0X3R7"/>
<dbReference type="InterPro" id="IPR032675">
    <property type="entry name" value="LRR_dom_sf"/>
</dbReference>
<keyword evidence="4" id="KW-0356">Hemostasis</keyword>
<evidence type="ECO:0000259" key="11">
    <source>
        <dbReference type="SMART" id="SM00082"/>
    </source>
</evidence>
<keyword evidence="9" id="KW-1015">Disulfide bond</keyword>
<evidence type="ECO:0000256" key="8">
    <source>
        <dbReference type="ARBA" id="ARBA00023136"/>
    </source>
</evidence>
<dbReference type="InterPro" id="IPR000483">
    <property type="entry name" value="Cys-rich_flank_reg_C"/>
</dbReference>
<keyword evidence="3" id="KW-0812">Transmembrane</keyword>
<keyword evidence="2" id="KW-0433">Leucine-rich repeat</keyword>
<keyword evidence="13" id="KW-1185">Reference proteome</keyword>
<keyword evidence="8" id="KW-0472">Membrane</keyword>
<accession>A0AAW0X3R7</accession>
<evidence type="ECO:0000256" key="5">
    <source>
        <dbReference type="ARBA" id="ARBA00022729"/>
    </source>
</evidence>
<dbReference type="InterPro" id="IPR000372">
    <property type="entry name" value="LRRNT"/>
</dbReference>
<evidence type="ECO:0000313" key="12">
    <source>
        <dbReference type="EMBL" id="KAK8733836.1"/>
    </source>
</evidence>
<dbReference type="InterPro" id="IPR052313">
    <property type="entry name" value="GPIb-IX-V_Complex"/>
</dbReference>
<keyword evidence="7" id="KW-1133">Transmembrane helix</keyword>
<evidence type="ECO:0000256" key="4">
    <source>
        <dbReference type="ARBA" id="ARBA00022696"/>
    </source>
</evidence>
<comment type="caution">
    <text evidence="12">The sequence shown here is derived from an EMBL/GenBank/DDBJ whole genome shotgun (WGS) entry which is preliminary data.</text>
</comment>
<dbReference type="PANTHER" id="PTHR22650:SF4">
    <property type="entry name" value="LEUCINE-RICH REPEAT AND TRANSMEMBRANE DOMAIN-CONTAINING PROTEIN 2-LIKE"/>
    <property type="match status" value="1"/>
</dbReference>
<evidence type="ECO:0000256" key="2">
    <source>
        <dbReference type="ARBA" id="ARBA00022614"/>
    </source>
</evidence>
<dbReference type="SMART" id="SM00082">
    <property type="entry name" value="LRRCT"/>
    <property type="match status" value="1"/>
</dbReference>
<dbReference type="SMART" id="SM00013">
    <property type="entry name" value="LRRNT"/>
    <property type="match status" value="1"/>
</dbReference>
<feature type="domain" description="LRRCT" evidence="11">
    <location>
        <begin position="15"/>
        <end position="64"/>
    </location>
</feature>
<evidence type="ECO:0000313" key="13">
    <source>
        <dbReference type="Proteomes" id="UP001445076"/>
    </source>
</evidence>
<keyword evidence="5" id="KW-0732">Signal</keyword>
<feature type="non-terminal residue" evidence="12">
    <location>
        <position position="1"/>
    </location>
</feature>
<name>A0AAW0X3R7_CHEQU</name>
<dbReference type="GO" id="GO:0007599">
    <property type="term" value="P:hemostasis"/>
    <property type="evidence" value="ECO:0007669"/>
    <property type="project" value="UniProtKB-KW"/>
</dbReference>
<dbReference type="EMBL" id="JARKIK010000052">
    <property type="protein sequence ID" value="KAK8733836.1"/>
    <property type="molecule type" value="Genomic_DNA"/>
</dbReference>
<reference evidence="12 13" key="1">
    <citation type="journal article" date="2024" name="BMC Genomics">
        <title>Genome assembly of redclaw crayfish (Cherax quadricarinatus) provides insights into its immune adaptation and hypoxia tolerance.</title>
        <authorList>
            <person name="Liu Z."/>
            <person name="Zheng J."/>
            <person name="Li H."/>
            <person name="Fang K."/>
            <person name="Wang S."/>
            <person name="He J."/>
            <person name="Zhou D."/>
            <person name="Weng S."/>
            <person name="Chi M."/>
            <person name="Gu Z."/>
            <person name="He J."/>
            <person name="Li F."/>
            <person name="Wang M."/>
        </authorList>
    </citation>
    <scope>NUCLEOTIDE SEQUENCE [LARGE SCALE GENOMIC DNA]</scope>
    <source>
        <strain evidence="12">ZL_2023a</strain>
    </source>
</reference>
<feature type="non-terminal residue" evidence="12">
    <location>
        <position position="135"/>
    </location>
</feature>
<evidence type="ECO:0000256" key="6">
    <source>
        <dbReference type="ARBA" id="ARBA00022889"/>
    </source>
</evidence>